<evidence type="ECO:0008006" key="6">
    <source>
        <dbReference type="Google" id="ProtNLM"/>
    </source>
</evidence>
<feature type="region of interest" description="Disordered" evidence="1">
    <location>
        <begin position="310"/>
        <end position="353"/>
    </location>
</feature>
<feature type="compositionally biased region" description="Low complexity" evidence="1">
    <location>
        <begin position="315"/>
        <end position="331"/>
    </location>
</feature>
<dbReference type="Proteomes" id="UP000198908">
    <property type="component" value="Unassembled WGS sequence"/>
</dbReference>
<keyword evidence="2" id="KW-0472">Membrane</keyword>
<evidence type="ECO:0000256" key="2">
    <source>
        <dbReference type="SAM" id="Phobius"/>
    </source>
</evidence>
<gene>
    <name evidence="4" type="ORF">SAMN05421548_14913</name>
</gene>
<name>A0A1G7CXH5_9BURK</name>
<sequence>MKTNAVLTILVVLVMAAHGQSPAQAQMPPSMPVPVQQTAPQITPQELDAMLAPIALYPDPLVAQILMAATYPLEVVEADRWRQEPANASIEGEQLTSVLDQQAWDPSVKSLVPFPQILHMMDSNLEWTERLGNAFLDDEAAVMDSVQRLRQRAEAAGKLVSTPQQVVSTNDGVVVIEPANPDIVYIPVYDPMVVYGAWPYPAFPPFYFPEFFGGVIVGGFGFGWIGFATIGPLWGWNHWDWRRHHINLDRDRFGALNGHRPPPGGVWQHDPSHRLGVPYRSLGGRSRFGENGVPSGDASRMLRGYPPRVPAPFHPANAAGQPPAPARRFPPTFESFGPGSDARAAASRGHDSRMSMPGYGAPHMWAPRGAIPSGHGSRR</sequence>
<keyword evidence="2" id="KW-0812">Transmembrane</keyword>
<dbReference type="InterPro" id="IPR021728">
    <property type="entry name" value="DUF3300"/>
</dbReference>
<dbReference type="EMBL" id="FMYQ01000049">
    <property type="protein sequence ID" value="SDE44154.1"/>
    <property type="molecule type" value="Genomic_DNA"/>
</dbReference>
<feature type="transmembrane region" description="Helical" evidence="2">
    <location>
        <begin position="211"/>
        <end position="236"/>
    </location>
</feature>
<dbReference type="PANTHER" id="PTHR40269:SF1">
    <property type="entry name" value="OUTER MEMBRANE PROTEIN"/>
    <property type="match status" value="1"/>
</dbReference>
<feature type="signal peptide" evidence="3">
    <location>
        <begin position="1"/>
        <end position="25"/>
    </location>
</feature>
<protein>
    <recommendedName>
        <fullName evidence="6">DUF3300 domain-containing protein</fullName>
    </recommendedName>
</protein>
<dbReference type="PANTHER" id="PTHR40269">
    <property type="entry name" value="OUTER MEMBRANE PROTEIN-RELATED"/>
    <property type="match status" value="1"/>
</dbReference>
<evidence type="ECO:0000313" key="4">
    <source>
        <dbReference type="EMBL" id="SDE44154.1"/>
    </source>
</evidence>
<evidence type="ECO:0000256" key="3">
    <source>
        <dbReference type="SAM" id="SignalP"/>
    </source>
</evidence>
<evidence type="ECO:0000256" key="1">
    <source>
        <dbReference type="SAM" id="MobiDB-lite"/>
    </source>
</evidence>
<organism evidence="4 5">
    <name type="scientific">Paraburkholderia lycopersici</name>
    <dbReference type="NCBI Taxonomy" id="416944"/>
    <lineage>
        <taxon>Bacteria</taxon>
        <taxon>Pseudomonadati</taxon>
        <taxon>Pseudomonadota</taxon>
        <taxon>Betaproteobacteria</taxon>
        <taxon>Burkholderiales</taxon>
        <taxon>Burkholderiaceae</taxon>
        <taxon>Paraburkholderia</taxon>
    </lineage>
</organism>
<feature type="chain" id="PRO_5011563004" description="DUF3300 domain-containing protein" evidence="3">
    <location>
        <begin position="26"/>
        <end position="379"/>
    </location>
</feature>
<dbReference type="RefSeq" id="WP_092006314.1">
    <property type="nucleotide sequence ID" value="NZ_FMYQ01000049.1"/>
</dbReference>
<dbReference type="AlphaFoldDB" id="A0A1G7CXH5"/>
<keyword evidence="3" id="KW-0732">Signal</keyword>
<evidence type="ECO:0000313" key="5">
    <source>
        <dbReference type="Proteomes" id="UP000198908"/>
    </source>
</evidence>
<keyword evidence="2" id="KW-1133">Transmembrane helix</keyword>
<reference evidence="5" key="1">
    <citation type="submission" date="2016-09" db="EMBL/GenBank/DDBJ databases">
        <authorList>
            <person name="Varghese N."/>
            <person name="Submissions S."/>
        </authorList>
    </citation>
    <scope>NUCLEOTIDE SEQUENCE [LARGE SCALE GENOMIC DNA]</scope>
    <source>
        <strain evidence="5">TNe-862</strain>
    </source>
</reference>
<dbReference type="Pfam" id="PF11737">
    <property type="entry name" value="DUF3300"/>
    <property type="match status" value="1"/>
</dbReference>
<dbReference type="STRING" id="416944.SAMN05421548_14913"/>
<proteinExistence type="predicted"/>
<accession>A0A1G7CXH5</accession>
<dbReference type="OrthoDB" id="197257at2"/>
<keyword evidence="5" id="KW-1185">Reference proteome</keyword>